<gene>
    <name evidence="2" type="ORF">BYL167_LOCUS31959</name>
    <name evidence="3" type="ORF">SMN809_LOCUS47298</name>
</gene>
<dbReference type="EMBL" id="CAJOBH010057793">
    <property type="protein sequence ID" value="CAF4410309.1"/>
    <property type="molecule type" value="Genomic_DNA"/>
</dbReference>
<feature type="signal peptide" evidence="1">
    <location>
        <begin position="1"/>
        <end position="18"/>
    </location>
</feature>
<accession>A0A8S3B985</accession>
<dbReference type="EMBL" id="CAJOBI010149283">
    <property type="protein sequence ID" value="CAF4803973.1"/>
    <property type="molecule type" value="Genomic_DNA"/>
</dbReference>
<sequence length="38" mass="4195">KQITLAFLFNFAASFAAAKPNYILLFLPPEPPPTTTRS</sequence>
<dbReference type="Proteomes" id="UP000676336">
    <property type="component" value="Unassembled WGS sequence"/>
</dbReference>
<evidence type="ECO:0000313" key="2">
    <source>
        <dbReference type="EMBL" id="CAF4410309.1"/>
    </source>
</evidence>
<protein>
    <submittedName>
        <fullName evidence="3">Uncharacterized protein</fullName>
    </submittedName>
</protein>
<feature type="non-terminal residue" evidence="3">
    <location>
        <position position="1"/>
    </location>
</feature>
<evidence type="ECO:0000256" key="1">
    <source>
        <dbReference type="SAM" id="SignalP"/>
    </source>
</evidence>
<reference evidence="3" key="1">
    <citation type="submission" date="2021-02" db="EMBL/GenBank/DDBJ databases">
        <authorList>
            <person name="Nowell W R."/>
        </authorList>
    </citation>
    <scope>NUCLEOTIDE SEQUENCE</scope>
</reference>
<feature type="chain" id="PRO_5036273917" evidence="1">
    <location>
        <begin position="19"/>
        <end position="38"/>
    </location>
</feature>
<proteinExistence type="predicted"/>
<keyword evidence="1" id="KW-0732">Signal</keyword>
<evidence type="ECO:0000313" key="4">
    <source>
        <dbReference type="Proteomes" id="UP000676336"/>
    </source>
</evidence>
<name>A0A8S3B985_9BILA</name>
<comment type="caution">
    <text evidence="3">The sequence shown here is derived from an EMBL/GenBank/DDBJ whole genome shotgun (WGS) entry which is preliminary data.</text>
</comment>
<dbReference type="AlphaFoldDB" id="A0A8S3B985"/>
<dbReference type="Proteomes" id="UP000681967">
    <property type="component" value="Unassembled WGS sequence"/>
</dbReference>
<evidence type="ECO:0000313" key="3">
    <source>
        <dbReference type="EMBL" id="CAF4803973.1"/>
    </source>
</evidence>
<organism evidence="3 4">
    <name type="scientific">Rotaria magnacalcarata</name>
    <dbReference type="NCBI Taxonomy" id="392030"/>
    <lineage>
        <taxon>Eukaryota</taxon>
        <taxon>Metazoa</taxon>
        <taxon>Spiralia</taxon>
        <taxon>Gnathifera</taxon>
        <taxon>Rotifera</taxon>
        <taxon>Eurotatoria</taxon>
        <taxon>Bdelloidea</taxon>
        <taxon>Philodinida</taxon>
        <taxon>Philodinidae</taxon>
        <taxon>Rotaria</taxon>
    </lineage>
</organism>